<organism evidence="2 3">
    <name type="scientific">Thalassotalea algicola</name>
    <dbReference type="NCBI Taxonomy" id="2716224"/>
    <lineage>
        <taxon>Bacteria</taxon>
        <taxon>Pseudomonadati</taxon>
        <taxon>Pseudomonadota</taxon>
        <taxon>Gammaproteobacteria</taxon>
        <taxon>Alteromonadales</taxon>
        <taxon>Colwelliaceae</taxon>
        <taxon>Thalassotalea</taxon>
    </lineage>
</organism>
<keyword evidence="1" id="KW-0812">Transmembrane</keyword>
<evidence type="ECO:0000313" key="2">
    <source>
        <dbReference type="EMBL" id="NMP31279.1"/>
    </source>
</evidence>
<keyword evidence="3" id="KW-1185">Reference proteome</keyword>
<accession>A0A7Y0Q5S3</accession>
<sequence length="59" mass="6519">MTNFTRFTVLILLIVVAIICYGVGSSSGMALFFILGACFELAFWFGIFSSNEELGERSK</sequence>
<evidence type="ECO:0000313" key="3">
    <source>
        <dbReference type="Proteomes" id="UP000568664"/>
    </source>
</evidence>
<dbReference type="RefSeq" id="WP_169074602.1">
    <property type="nucleotide sequence ID" value="NZ_JABBXH010000002.1"/>
</dbReference>
<comment type="caution">
    <text evidence="2">The sequence shown here is derived from an EMBL/GenBank/DDBJ whole genome shotgun (WGS) entry which is preliminary data.</text>
</comment>
<dbReference type="EMBL" id="JABBXH010000002">
    <property type="protein sequence ID" value="NMP31279.1"/>
    <property type="molecule type" value="Genomic_DNA"/>
</dbReference>
<proteinExistence type="predicted"/>
<dbReference type="AlphaFoldDB" id="A0A7Y0Q5S3"/>
<evidence type="ECO:0000256" key="1">
    <source>
        <dbReference type="SAM" id="Phobius"/>
    </source>
</evidence>
<reference evidence="2 3" key="1">
    <citation type="submission" date="2020-04" db="EMBL/GenBank/DDBJ databases">
        <title>Thalassotalea sp. M1531, isolated from the surface of marine red alga.</title>
        <authorList>
            <person name="Pang L."/>
            <person name="Lu D.-C."/>
        </authorList>
    </citation>
    <scope>NUCLEOTIDE SEQUENCE [LARGE SCALE GENOMIC DNA]</scope>
    <source>
        <strain evidence="2 3">M1531</strain>
    </source>
</reference>
<feature type="transmembrane region" description="Helical" evidence="1">
    <location>
        <begin position="7"/>
        <end position="24"/>
    </location>
</feature>
<feature type="transmembrane region" description="Helical" evidence="1">
    <location>
        <begin position="30"/>
        <end position="49"/>
    </location>
</feature>
<name>A0A7Y0Q5S3_9GAMM</name>
<keyword evidence="1" id="KW-1133">Transmembrane helix</keyword>
<dbReference type="Proteomes" id="UP000568664">
    <property type="component" value="Unassembled WGS sequence"/>
</dbReference>
<protein>
    <submittedName>
        <fullName evidence="2">Uncharacterized protein</fullName>
    </submittedName>
</protein>
<keyword evidence="1" id="KW-0472">Membrane</keyword>
<gene>
    <name evidence="2" type="ORF">HII17_06875</name>
</gene>